<feature type="region of interest" description="Disordered" evidence="1">
    <location>
        <begin position="1"/>
        <end position="50"/>
    </location>
</feature>
<comment type="caution">
    <text evidence="2">The sequence shown here is derived from an EMBL/GenBank/DDBJ whole genome shotgun (WGS) entry which is preliminary data.</text>
</comment>
<organism evidence="2 3">
    <name type="scientific">Cylindrotheca closterium</name>
    <dbReference type="NCBI Taxonomy" id="2856"/>
    <lineage>
        <taxon>Eukaryota</taxon>
        <taxon>Sar</taxon>
        <taxon>Stramenopiles</taxon>
        <taxon>Ochrophyta</taxon>
        <taxon>Bacillariophyta</taxon>
        <taxon>Bacillariophyceae</taxon>
        <taxon>Bacillariophycidae</taxon>
        <taxon>Bacillariales</taxon>
        <taxon>Bacillariaceae</taxon>
        <taxon>Cylindrotheca</taxon>
    </lineage>
</organism>
<keyword evidence="3" id="KW-1185">Reference proteome</keyword>
<dbReference type="AlphaFoldDB" id="A0AAD2PY16"/>
<evidence type="ECO:0000313" key="3">
    <source>
        <dbReference type="Proteomes" id="UP001295423"/>
    </source>
</evidence>
<reference evidence="2" key="1">
    <citation type="submission" date="2023-08" db="EMBL/GenBank/DDBJ databases">
        <authorList>
            <person name="Audoor S."/>
            <person name="Bilcke G."/>
        </authorList>
    </citation>
    <scope>NUCLEOTIDE SEQUENCE</scope>
</reference>
<sequence>MSDDEEKFRMGGRHRGSKRGWQGSSMEMEHQQDSSRNKKSKNVAATDKQQFYNTEVGVGYQAKHVMRQPSKRDPKNKVVDMTGGKDFKSEKKRPETKKFENVIECKGLRDFRREIEKILNSVKNDK</sequence>
<feature type="compositionally biased region" description="Basic and acidic residues" evidence="1">
    <location>
        <begin position="27"/>
        <end position="36"/>
    </location>
</feature>
<feature type="region of interest" description="Disordered" evidence="1">
    <location>
        <begin position="62"/>
        <end position="95"/>
    </location>
</feature>
<accession>A0AAD2PY16</accession>
<feature type="compositionally biased region" description="Basic and acidic residues" evidence="1">
    <location>
        <begin position="70"/>
        <end position="95"/>
    </location>
</feature>
<protein>
    <submittedName>
        <fullName evidence="2">Uncharacterized protein</fullName>
    </submittedName>
</protein>
<dbReference type="Proteomes" id="UP001295423">
    <property type="component" value="Unassembled WGS sequence"/>
</dbReference>
<gene>
    <name evidence="2" type="ORF">CYCCA115_LOCUS23768</name>
</gene>
<dbReference type="EMBL" id="CAKOGP040002424">
    <property type="protein sequence ID" value="CAJ1969550.1"/>
    <property type="molecule type" value="Genomic_DNA"/>
</dbReference>
<evidence type="ECO:0000313" key="2">
    <source>
        <dbReference type="EMBL" id="CAJ1969550.1"/>
    </source>
</evidence>
<name>A0AAD2PY16_9STRA</name>
<evidence type="ECO:0000256" key="1">
    <source>
        <dbReference type="SAM" id="MobiDB-lite"/>
    </source>
</evidence>
<proteinExistence type="predicted"/>